<proteinExistence type="predicted"/>
<comment type="caution">
    <text evidence="5">Lacks conserved residue(s) required for the propagation of feature annotation.</text>
</comment>
<feature type="compositionally biased region" description="Polar residues" evidence="6">
    <location>
        <begin position="3008"/>
        <end position="3025"/>
    </location>
</feature>
<dbReference type="Pfam" id="PF00530">
    <property type="entry name" value="SRCR"/>
    <property type="match status" value="3"/>
</dbReference>
<evidence type="ECO:0000256" key="3">
    <source>
        <dbReference type="ARBA" id="ARBA00023157"/>
    </source>
</evidence>
<feature type="signal peptide" evidence="8">
    <location>
        <begin position="1"/>
        <end position="39"/>
    </location>
</feature>
<organism evidence="10 11">
    <name type="scientific">Plakobranchus ocellatus</name>
    <dbReference type="NCBI Taxonomy" id="259542"/>
    <lineage>
        <taxon>Eukaryota</taxon>
        <taxon>Metazoa</taxon>
        <taxon>Spiralia</taxon>
        <taxon>Lophotrochozoa</taxon>
        <taxon>Mollusca</taxon>
        <taxon>Gastropoda</taxon>
        <taxon>Heterobranchia</taxon>
        <taxon>Euthyneura</taxon>
        <taxon>Panpulmonata</taxon>
        <taxon>Sacoglossa</taxon>
        <taxon>Placobranchoidea</taxon>
        <taxon>Plakobranchidae</taxon>
        <taxon>Plakobranchus</taxon>
    </lineage>
</organism>
<feature type="compositionally biased region" description="Low complexity" evidence="6">
    <location>
        <begin position="2993"/>
        <end position="3007"/>
    </location>
</feature>
<dbReference type="InterPro" id="IPR053243">
    <property type="entry name" value="SJ_maturation_regulator"/>
</dbReference>
<dbReference type="EMBL" id="BLXT01005987">
    <property type="protein sequence ID" value="GFO27981.1"/>
    <property type="molecule type" value="Genomic_DNA"/>
</dbReference>
<evidence type="ECO:0000256" key="8">
    <source>
        <dbReference type="SAM" id="SignalP"/>
    </source>
</evidence>
<feature type="region of interest" description="Disordered" evidence="6">
    <location>
        <begin position="2728"/>
        <end position="2815"/>
    </location>
</feature>
<dbReference type="SUPFAM" id="SSF56436">
    <property type="entry name" value="C-type lectin-like"/>
    <property type="match status" value="1"/>
</dbReference>
<comment type="caution">
    <text evidence="10">The sequence shown here is derived from an EMBL/GenBank/DDBJ whole genome shotgun (WGS) entry which is preliminary data.</text>
</comment>
<feature type="domain" description="SRCR" evidence="9">
    <location>
        <begin position="1046"/>
        <end position="1149"/>
    </location>
</feature>
<feature type="compositionally biased region" description="Low complexity" evidence="6">
    <location>
        <begin position="2829"/>
        <end position="2840"/>
    </location>
</feature>
<feature type="compositionally biased region" description="Polar residues" evidence="6">
    <location>
        <begin position="2979"/>
        <end position="2989"/>
    </location>
</feature>
<keyword evidence="11" id="KW-1185">Reference proteome</keyword>
<feature type="disulfide bond" evidence="5">
    <location>
        <begin position="1975"/>
        <end position="1985"/>
    </location>
</feature>
<feature type="disulfide bond" evidence="5">
    <location>
        <begin position="1118"/>
        <end position="1128"/>
    </location>
</feature>
<dbReference type="InterPro" id="IPR012334">
    <property type="entry name" value="Pectin_lyas_fold"/>
</dbReference>
<feature type="region of interest" description="Disordered" evidence="6">
    <location>
        <begin position="2829"/>
        <end position="3363"/>
    </location>
</feature>
<dbReference type="InterPro" id="IPR011050">
    <property type="entry name" value="Pectin_lyase_fold/virulence"/>
</dbReference>
<feature type="compositionally biased region" description="Basic and acidic residues" evidence="6">
    <location>
        <begin position="3105"/>
        <end position="3117"/>
    </location>
</feature>
<dbReference type="CDD" id="cd00037">
    <property type="entry name" value="CLECT"/>
    <property type="match status" value="1"/>
</dbReference>
<keyword evidence="3 5" id="KW-1015">Disulfide bond</keyword>
<dbReference type="InterPro" id="IPR001190">
    <property type="entry name" value="SRCR"/>
</dbReference>
<reference evidence="10 11" key="1">
    <citation type="journal article" date="2021" name="Elife">
        <title>Chloroplast acquisition without the gene transfer in kleptoplastic sea slugs, Plakobranchus ocellatus.</title>
        <authorList>
            <person name="Maeda T."/>
            <person name="Takahashi S."/>
            <person name="Yoshida T."/>
            <person name="Shimamura S."/>
            <person name="Takaki Y."/>
            <person name="Nagai Y."/>
            <person name="Toyoda A."/>
            <person name="Suzuki Y."/>
            <person name="Arimoto A."/>
            <person name="Ishii H."/>
            <person name="Satoh N."/>
            <person name="Nishiyama T."/>
            <person name="Hasebe M."/>
            <person name="Maruyama T."/>
            <person name="Minagawa J."/>
            <person name="Obokata J."/>
            <person name="Shigenobu S."/>
        </authorList>
    </citation>
    <scope>NUCLEOTIDE SEQUENCE [LARGE SCALE GENOMIC DNA]</scope>
</reference>
<keyword evidence="7" id="KW-0472">Membrane</keyword>
<evidence type="ECO:0000259" key="9">
    <source>
        <dbReference type="PROSITE" id="PS50287"/>
    </source>
</evidence>
<dbReference type="PRINTS" id="PR00258">
    <property type="entry name" value="SPERACTRCPTR"/>
</dbReference>
<dbReference type="GO" id="GO:0016020">
    <property type="term" value="C:membrane"/>
    <property type="evidence" value="ECO:0007669"/>
    <property type="project" value="InterPro"/>
</dbReference>
<dbReference type="InterPro" id="IPR006626">
    <property type="entry name" value="PbH1"/>
</dbReference>
<keyword evidence="4" id="KW-0325">Glycoprotein</keyword>
<dbReference type="InterPro" id="IPR036772">
    <property type="entry name" value="SRCR-like_dom_sf"/>
</dbReference>
<sequence length="3363" mass="376566">MACIIGEHNLSSNLKICTLKLLLATLLCLLAIDLPLVESQGPITPPPKINDRPVIANGRVYYLNHIPQHCQPTLIDTFSNGMLIKDNRAMMKADNPHIIKGNIEIAPSGCLYIEPGSELRFAPGMGMIINGTLIARGSEDPGGRIIMTKAEGSDTGSPSGDWTDNARLVLGNTTRDGRLDLKFRGKWRAICTNYNNFTAIDANVTCRHLGFLKGNFTYHSFSRNLTDHLLWEKPDCQGGEDSLFDCPGARDENMHTGMHICDGQEVIGFECEGLRPGLALDHWRGLDFYNSTTEKRFLIQDSNRVYVEDSVSFLEYLDISYTGLDTYHGQTSEPGIFYPKAAISASPHVPIMNNVTIRYGAYDALNLTEIEGPIHIANSTVSHNRGHGMYIQTSVGQTLINTTEVSHNWGDGIKWYLSNLTIFDFNTKFPPGGSMCAKGDTQGQVFPFYQYLDLIQVDGNKREKIFINNLCERNYVTAENMRVTIHFLIMERDPEASGELIIRDGDFNGQVLKTVKVDNGTFPESVTSFTNALNVQFKFKYPNNKVCKVFPSCLRFLLELTSAYDVEEEFRLLMSNVHDNIGHGVNIHDMRSKIRISNRTDISFNGFGAGVKVYRGAGQIVINGTRIEGNQDAGVNITYSGGFQLINGTELIGNHGYGMITEYLRLNRTRQESQHLLEIVRSKFEYNEFIGLRVGNYCHGGQVTINQSHFNFGLDEAIEYLSCNVSTNGRSTRLDLLFNYFNNNQRHAILLKPILNTEGSISHNEFTNHTLGAFRIDNGYDLLLGRWYREFPVKLNIEENTFKNNSGRYVVNFRLTQYSSLQRLSAMYNFFEENEISEAFQPYLKPRSRASAVVVLSSSNVHFRRNRLHNPLSVRELATHLVDPSIVIDAKENYWGFAINSQQDYEAVFNAIFDQNNRYNLAQLEYHPALRTLDLRASDNMLANSIPQYQWTFNRGEFLGGGLLHQSVYIVGRGKTYFVDRDIYIYPNKTLLLELGATLKFAPSVGMVVHGLLRADGSSSAGNKPITFTLDDREEWLPLANRTASIRLQDGDTELEGRLEVDMGDGVWGTVCSDGWIEENALLACQQLGLVYNRDFPHPRIRRPAPVGTPVLMSWVSCEELDLDLTKCKAINGDAQNCGHEKDVFLKCNRPTWAGITLAAAYWHDQAQGNRIDSQLRYVNINKAGMMDSDTATLSPALRIDYNYYQISWLKVEDALSDGIHVFHHHPYFLSKMEYVTVNNCGGNGIFTRSPNLQLMDSQLYGNWKAGFLYDPFFTEYDALLVRNMIYPARRLDMFAQSQRKLATGEMMFLICPAGQAKETEKEYIVEISSPSSTYKLVLQVLDYLPVETVEKVTVFDSGQNLINNRATKKWEIERDLVDFPIISGGSALTIKLVVNGQKSGRLAFAVNSVKSQQGRPKLHTAVTKTSFISNDQGIVTKHYNSPSNQRLELFHRHHEEAIAFRRVKVTNSARHAMHMPSVTKFHEDYIPTYTDMTKAERLAKISYSLELVEFLNNGIGLLAEHNHVDFANNIWQWSISQLAIQETSQGGLEIEVPRVNEGESGNSAGGATAETREVHKVKVTDSHFLNNYEFAFTIAGYYAEVNVDYNEFRDNQCRMGLVAILGMEKKLTLNSNVMAGNDGRFAVDVDIDSHYEFYGNVNGTINLNQISGNSYTGPVPPGAPFSPKTFAVAVKGLQSIQGNRNIFENPDLDYEFVAGVESLTFGNPMDVRYNYWGVTDELLIRSRIFDFDDWNNYVIAEYFPYLTEPDVQSRPSTGLPDKFELDSFQLGGRVDESRILPETGRPFVVDSDLTIMPGVTLTIPAGADLQFKPNVGILVLGRLIANGLPYSRIKFRPIQPSLPAFPRSSPLRSSSNSSFDAGDTRRKRASEADVGVRLRGSGTLFRDAGFLELYNTSTRTWNLMCDSQFNEKTAEVVCRALGMETVNVQVRFTHLYDHYIFGKPMYFRKEFWFNSYHCRGDENSLRQCITRYNYNLLPCIYAANYTFITCGKRNLDPDLNYWGNIRFADDSYEEKPLEADIGKKRSSLTYVDIEGAGMLHGEKVGTIQTTYVTPMFQNINITACVDNGYDIIAPRRNLDIQLQNITGNLGYGINILVLNGESSERRSSFSPSSPSTMPYQVHGMVDMCRLEKEIQVNTRALLSYKYGPQTRDCVKIIRAPFKAVGLRLLQVNLLYDDFSRNSIEIFDGTVVSESSLLVRVVSNSSDEDIGALYRSTGDTLAVLVHASVGHNSYGFIAEVVRLPLAGLTYPDNKFSHTIQHAEIRHNERGALRYKNVGETTPSLYMEHCWLADNGLPILNLTSPPTIDISLQSTIAFRFSHNQVSHNSGGMYFNAHTTAMHAALRGNITNNVFAFGVNGEALNISGHYFQGLMFHQNYIYNYTAGDYRDVIHVKDVVVNLTHNYILRNVGHYIIHTYNSEDGTESQIFVRNGIYDNNATALRESTIKVGVGRPKFTYNYLYNNLNDFEIETYPKTRSSAGFIDARSNWWGSEREAYINGKTYDYSDDPRLAEVNFWPPILDARSVIEGQCLPGWVQDKNRCYRYMGGALPFQEAREFCKSHGAFLAEARGREGFFNYLVRLMVIEQDWAQKVWVMADLGLGRCSAFEQNYIVYEEDCTRKFYPFICETDPDLRPSEELTSAIKAMILGICLGVGGVILIIVIIILVLWCLKSKRREKERFERTASIRSSLNNLNKINGSLRGTKSTLSMMSVGASRRRLSELDQRSLDSSLTTKHSRDRDSAVSNGTSVHSVHSVSSGMDVADQPQPAEIRPVNALRPRDAGPARPPPQPGARQVHSLRPDRSAGGLRAQIQAGAGAAATLPAARGGGDKGRTWVRKDAREQTRRPERNGWEPAEDKESVGGEGERGKFADDSDNGSVDKEDFDSDSTFDEEDGYDDNHRGNEEDLNVKDMQYHVNRSNERLIDRPWEASRQDRHRSPGPLPLAPSGDSDASDYIPNPHKSKSLSSFLDQGQPTIIPPSRRALLPPLSSSRDNLSSPPQDPSRLQSSPELSRANVSGGPRPAPKPKPLPLSRKTAPVNQGLYNNEPLPNNNHLPPLYDSVYEGSNRGGYDSSASGSRGFPKYDPVYDPSTDHSRSTDRYEPVEFNPHPVVLDQAPDTDYMPRPTPSNLGRERLGAPPPVPLQPYTQPSLPTNPGPHPRIPLESDIDSYMSDHGGPSLPRKYKPSSSVYSEDSVGSSRFNDPLPPKPGAPSPPSVSGSQASYTPHWLPPHSRGSRDDLRGPSPQVPQPPPYSTMPKIGSDYNSSSRHGSRDRGLDYAGATGSHHRAPASSRGSRDGLNELPPPYSPGDRGLPPQQPISSAGNRGSRNDILYLGQGARPKHNESMETEI</sequence>
<dbReference type="Gene3D" id="3.10.100.10">
    <property type="entry name" value="Mannose-Binding Protein A, subunit A"/>
    <property type="match status" value="1"/>
</dbReference>
<feature type="compositionally biased region" description="Pro residues" evidence="6">
    <location>
        <begin position="3258"/>
        <end position="3267"/>
    </location>
</feature>
<dbReference type="InterPro" id="IPR016186">
    <property type="entry name" value="C-type_lectin-like/link_sf"/>
</dbReference>
<dbReference type="PANTHER" id="PTHR47653">
    <property type="entry name" value="PROTEIN BARK BEETLE"/>
    <property type="match status" value="1"/>
</dbReference>
<evidence type="ECO:0000313" key="10">
    <source>
        <dbReference type="EMBL" id="GFO27981.1"/>
    </source>
</evidence>
<evidence type="ECO:0000256" key="7">
    <source>
        <dbReference type="SAM" id="Phobius"/>
    </source>
</evidence>
<dbReference type="SMART" id="SM00710">
    <property type="entry name" value="PbH1"/>
    <property type="match status" value="12"/>
</dbReference>
<gene>
    <name evidence="10" type="ORF">PoB_005448600</name>
</gene>
<evidence type="ECO:0000256" key="2">
    <source>
        <dbReference type="ARBA" id="ARBA00022737"/>
    </source>
</evidence>
<keyword evidence="10" id="KW-0675">Receptor</keyword>
<dbReference type="PANTHER" id="PTHR47653:SF1">
    <property type="entry name" value="DELETED IN MALIGNANT BRAIN TUMORS 1 PROTEIN"/>
    <property type="match status" value="1"/>
</dbReference>
<feature type="domain" description="SRCR" evidence="9">
    <location>
        <begin position="1893"/>
        <end position="2008"/>
    </location>
</feature>
<feature type="compositionally biased region" description="Basic and acidic residues" evidence="6">
    <location>
        <begin position="2912"/>
        <end position="2952"/>
    </location>
</feature>
<feature type="compositionally biased region" description="Pro residues" evidence="6">
    <location>
        <begin position="3217"/>
        <end position="3228"/>
    </location>
</feature>
<evidence type="ECO:0000256" key="5">
    <source>
        <dbReference type="PROSITE-ProRule" id="PRU00196"/>
    </source>
</evidence>
<dbReference type="Gene3D" id="3.10.250.10">
    <property type="entry name" value="SRCR-like domain"/>
    <property type="match status" value="3"/>
</dbReference>
<evidence type="ECO:0000256" key="4">
    <source>
        <dbReference type="ARBA" id="ARBA00023180"/>
    </source>
</evidence>
<feature type="compositionally biased region" description="Basic and acidic residues" evidence="6">
    <location>
        <begin position="3354"/>
        <end position="3363"/>
    </location>
</feature>
<feature type="compositionally biased region" description="Low complexity" evidence="6">
    <location>
        <begin position="3057"/>
        <end position="3072"/>
    </location>
</feature>
<protein>
    <submittedName>
        <fullName evidence="10">Class a scavenger receptor srcr domain with c-type lectin domain</fullName>
    </submittedName>
</protein>
<feature type="region of interest" description="Disordered" evidence="6">
    <location>
        <begin position="1863"/>
        <end position="1889"/>
    </location>
</feature>
<feature type="compositionally biased region" description="Low complexity" evidence="6">
    <location>
        <begin position="1863"/>
        <end position="1876"/>
    </location>
</feature>
<accession>A0AAV4C5H9</accession>
<feature type="compositionally biased region" description="Low complexity" evidence="6">
    <location>
        <begin position="3200"/>
        <end position="3212"/>
    </location>
</feature>
<dbReference type="Gene3D" id="2.160.20.10">
    <property type="entry name" value="Single-stranded right-handed beta-helix, Pectin lyase-like"/>
    <property type="match status" value="1"/>
</dbReference>
<dbReference type="SUPFAM" id="SSF56487">
    <property type="entry name" value="SRCR-like"/>
    <property type="match status" value="3"/>
</dbReference>
<feature type="transmembrane region" description="Helical" evidence="7">
    <location>
        <begin position="2660"/>
        <end position="2686"/>
    </location>
</feature>
<evidence type="ECO:0000256" key="6">
    <source>
        <dbReference type="SAM" id="MobiDB-lite"/>
    </source>
</evidence>
<name>A0AAV4C5H9_9GAST</name>
<dbReference type="GO" id="GO:0045217">
    <property type="term" value="P:cell-cell junction maintenance"/>
    <property type="evidence" value="ECO:0007669"/>
    <property type="project" value="TreeGrafter"/>
</dbReference>
<dbReference type="InterPro" id="IPR016187">
    <property type="entry name" value="CTDL_fold"/>
</dbReference>
<feature type="disulfide bond" evidence="5">
    <location>
        <begin position="236"/>
        <end position="246"/>
    </location>
</feature>
<feature type="compositionally biased region" description="Low complexity" evidence="6">
    <location>
        <begin position="2764"/>
        <end position="2773"/>
    </location>
</feature>
<feature type="compositionally biased region" description="Acidic residues" evidence="6">
    <location>
        <begin position="2897"/>
        <end position="2911"/>
    </location>
</feature>
<feature type="domain" description="SRCR" evidence="9">
    <location>
        <begin position="166"/>
        <end position="272"/>
    </location>
</feature>
<feature type="chain" id="PRO_5043360372" evidence="8">
    <location>
        <begin position="40"/>
        <end position="3363"/>
    </location>
</feature>
<feature type="compositionally biased region" description="Basic and acidic residues" evidence="6">
    <location>
        <begin position="2843"/>
        <end position="2887"/>
    </location>
</feature>
<evidence type="ECO:0000313" key="11">
    <source>
        <dbReference type="Proteomes" id="UP000735302"/>
    </source>
</evidence>
<evidence type="ECO:0000256" key="1">
    <source>
        <dbReference type="ARBA" id="ARBA00022729"/>
    </source>
</evidence>
<keyword evidence="1 8" id="KW-0732">Signal</keyword>
<keyword evidence="7" id="KW-1133">Transmembrane helix</keyword>
<dbReference type="SUPFAM" id="SSF51126">
    <property type="entry name" value="Pectin lyase-like"/>
    <property type="match status" value="1"/>
</dbReference>
<dbReference type="SMART" id="SM00202">
    <property type="entry name" value="SR"/>
    <property type="match status" value="3"/>
</dbReference>
<keyword evidence="7" id="KW-0812">Transmembrane</keyword>
<dbReference type="Proteomes" id="UP000735302">
    <property type="component" value="Unassembled WGS sequence"/>
</dbReference>
<dbReference type="PROSITE" id="PS50287">
    <property type="entry name" value="SRCR_2"/>
    <property type="match status" value="3"/>
</dbReference>
<keyword evidence="2" id="KW-0677">Repeat</keyword>